<keyword evidence="2" id="KW-1185">Reference proteome</keyword>
<dbReference type="InParanoid" id="M1AYJ6"/>
<organism evidence="1 2">
    <name type="scientific">Solanum tuberosum</name>
    <name type="common">Potato</name>
    <dbReference type="NCBI Taxonomy" id="4113"/>
    <lineage>
        <taxon>Eukaryota</taxon>
        <taxon>Viridiplantae</taxon>
        <taxon>Streptophyta</taxon>
        <taxon>Embryophyta</taxon>
        <taxon>Tracheophyta</taxon>
        <taxon>Spermatophyta</taxon>
        <taxon>Magnoliopsida</taxon>
        <taxon>eudicotyledons</taxon>
        <taxon>Gunneridae</taxon>
        <taxon>Pentapetalae</taxon>
        <taxon>asterids</taxon>
        <taxon>lamiids</taxon>
        <taxon>Solanales</taxon>
        <taxon>Solanaceae</taxon>
        <taxon>Solanoideae</taxon>
        <taxon>Solaneae</taxon>
        <taxon>Solanum</taxon>
    </lineage>
</organism>
<reference evidence="2" key="1">
    <citation type="journal article" date="2011" name="Nature">
        <title>Genome sequence and analysis of the tuber crop potato.</title>
        <authorList>
            <consortium name="The Potato Genome Sequencing Consortium"/>
        </authorList>
    </citation>
    <scope>NUCLEOTIDE SEQUENCE [LARGE SCALE GENOMIC DNA]</scope>
    <source>
        <strain evidence="2">cv. DM1-3 516 R44</strain>
    </source>
</reference>
<dbReference type="AlphaFoldDB" id="M1AYJ6"/>
<sequence length="75" mass="8216">MKASLGNLAFSLEPSAPKKAETAISSPDSHLLRRTTSWDCGESQSTTKSPKLLLSSFCLNQKKKAKLKKCSDFKL</sequence>
<evidence type="ECO:0000313" key="2">
    <source>
        <dbReference type="Proteomes" id="UP000011115"/>
    </source>
</evidence>
<name>M1AYJ6_SOLTU</name>
<dbReference type="EnsemblPlants" id="PGSC0003DMT400033061">
    <property type="protein sequence ID" value="PGSC0003DMT400033061"/>
    <property type="gene ID" value="PGSC0003DMG402012695"/>
</dbReference>
<dbReference type="Proteomes" id="UP000011115">
    <property type="component" value="Unassembled WGS sequence"/>
</dbReference>
<evidence type="ECO:0000313" key="1">
    <source>
        <dbReference type="EnsemblPlants" id="PGSC0003DMT400033061"/>
    </source>
</evidence>
<reference evidence="1" key="2">
    <citation type="submission" date="2015-06" db="UniProtKB">
        <authorList>
            <consortium name="EnsemblPlants"/>
        </authorList>
    </citation>
    <scope>IDENTIFICATION</scope>
    <source>
        <strain evidence="1">DM1-3 516 R44</strain>
    </source>
</reference>
<dbReference type="HOGENOM" id="CLU_2675901_0_0_1"/>
<accession>M1AYJ6</accession>
<proteinExistence type="predicted"/>
<protein>
    <submittedName>
        <fullName evidence="1">Uncharacterized protein</fullName>
    </submittedName>
</protein>
<dbReference type="PaxDb" id="4113-PGSC0003DMT400033061"/>
<dbReference type="Gramene" id="PGSC0003DMT400033061">
    <property type="protein sequence ID" value="PGSC0003DMT400033061"/>
    <property type="gene ID" value="PGSC0003DMG402012695"/>
</dbReference>